<protein>
    <recommendedName>
        <fullName evidence="2">DUF6699 domain-containing protein</fullName>
    </recommendedName>
</protein>
<feature type="region of interest" description="Disordered" evidence="1">
    <location>
        <begin position="143"/>
        <end position="218"/>
    </location>
</feature>
<dbReference type="HOGENOM" id="CLU_343292_0_0_1"/>
<dbReference type="Proteomes" id="UP000054279">
    <property type="component" value="Unassembled WGS sequence"/>
</dbReference>
<accession>A0A0C9UME7</accession>
<feature type="compositionally biased region" description="Polar residues" evidence="1">
    <location>
        <begin position="816"/>
        <end position="825"/>
    </location>
</feature>
<dbReference type="Pfam" id="PF20415">
    <property type="entry name" value="DUF6699"/>
    <property type="match status" value="1"/>
</dbReference>
<feature type="domain" description="DUF6699" evidence="2">
    <location>
        <begin position="335"/>
        <end position="409"/>
    </location>
</feature>
<feature type="compositionally biased region" description="Polar residues" evidence="1">
    <location>
        <begin position="781"/>
        <end position="797"/>
    </location>
</feature>
<sequence>MISNLSNWLDLGLNKGLDPETQLSPDQLMLVTGCTYTADWSNAVFRAESKAIKFGVNVGATGFVNANFSAAIKVEEACKNWSEKHWGPLRREGDSEPLHRPLDQCLFVRGCKVGTRAWYMSKLSISGISDGCYLVEIKKKFKNSKTPETPQSSHGRDDDNNPDSNPSSSSGSMHYDGPNANQGSTSGGTGSGQNPSSSAGGGAFDSSDGLQEEAVPHESYGLAEEVTTDLLSILLIYIFENSSAEHAVVHHDDLDSLSFLPVATLEEFIDRLIQKKPVIWLENSVGQIGVLGPKLGIRDKDYTLSYPGHFIRSSESSRILINMFLKGGNDWSLPLYFDMAQPLSSIQTYGTSASFRFQKATRPAMTLMCIGIATRSPRKGLRVMEVRNTDGVTLMDVLSALYKEFQSSTRVSVMDKHTVFAGLTYYAKSSWILNKVSKETAAASKGPLCFTPEALLISGGHWPLSLELEKEAKPAGHSAKHPRAENEEEEEEINSASPSKKHRHGEEGTDPADPSATFQELTLTKRLLNHADYLRTPSFYHSPLPSPRMSSIPLSSAHISSPPISSAHISSPYISSLPISSPPISSPPISFPPISSLPISSPPISSPPISFPPISSPPISSPPISSPPISFPPISSPPISSPFISFPLSAGTTSWPAETRSFEQGQMTFKLKAPGAQKRIRQKHLPSANRASLPPQSVPARPDTSSQILIGTHEYLSVSDVEEKSLTTPDSISAMSSIPPSTPPSLPRSHTDRRQTNRMVKKSIIDDDSFPFRTQDDTDFESSLNLSTGDNDPQIQTEWLEGDDSHFVPPLPPHPSQTVPKENDS</sequence>
<feature type="region of interest" description="Disordered" evidence="1">
    <location>
        <begin position="674"/>
        <end position="708"/>
    </location>
</feature>
<reference evidence="3 4" key="1">
    <citation type="submission" date="2014-06" db="EMBL/GenBank/DDBJ databases">
        <title>Evolutionary Origins and Diversification of the Mycorrhizal Mutualists.</title>
        <authorList>
            <consortium name="DOE Joint Genome Institute"/>
            <consortium name="Mycorrhizal Genomics Consortium"/>
            <person name="Kohler A."/>
            <person name="Kuo A."/>
            <person name="Nagy L.G."/>
            <person name="Floudas D."/>
            <person name="Copeland A."/>
            <person name="Barry K.W."/>
            <person name="Cichocki N."/>
            <person name="Veneault-Fourrey C."/>
            <person name="LaButti K."/>
            <person name="Lindquist E.A."/>
            <person name="Lipzen A."/>
            <person name="Lundell T."/>
            <person name="Morin E."/>
            <person name="Murat C."/>
            <person name="Riley R."/>
            <person name="Ohm R."/>
            <person name="Sun H."/>
            <person name="Tunlid A."/>
            <person name="Henrissat B."/>
            <person name="Grigoriev I.V."/>
            <person name="Hibbett D.S."/>
            <person name="Martin F."/>
        </authorList>
    </citation>
    <scope>NUCLEOTIDE SEQUENCE [LARGE SCALE GENOMIC DNA]</scope>
    <source>
        <strain evidence="3 4">SS14</strain>
    </source>
</reference>
<dbReference type="AlphaFoldDB" id="A0A0C9UME7"/>
<evidence type="ECO:0000313" key="3">
    <source>
        <dbReference type="EMBL" id="KIJ26405.1"/>
    </source>
</evidence>
<evidence type="ECO:0000259" key="2">
    <source>
        <dbReference type="Pfam" id="PF20415"/>
    </source>
</evidence>
<evidence type="ECO:0000256" key="1">
    <source>
        <dbReference type="SAM" id="MobiDB-lite"/>
    </source>
</evidence>
<dbReference type="InterPro" id="IPR046522">
    <property type="entry name" value="DUF6699"/>
</dbReference>
<dbReference type="EMBL" id="KN837370">
    <property type="protein sequence ID" value="KIJ26405.1"/>
    <property type="molecule type" value="Genomic_DNA"/>
</dbReference>
<organism evidence="3 4">
    <name type="scientific">Sphaerobolus stellatus (strain SS14)</name>
    <dbReference type="NCBI Taxonomy" id="990650"/>
    <lineage>
        <taxon>Eukaryota</taxon>
        <taxon>Fungi</taxon>
        <taxon>Dikarya</taxon>
        <taxon>Basidiomycota</taxon>
        <taxon>Agaricomycotina</taxon>
        <taxon>Agaricomycetes</taxon>
        <taxon>Phallomycetidae</taxon>
        <taxon>Geastrales</taxon>
        <taxon>Sphaerobolaceae</taxon>
        <taxon>Sphaerobolus</taxon>
    </lineage>
</organism>
<feature type="compositionally biased region" description="Polar residues" evidence="1">
    <location>
        <begin position="144"/>
        <end position="153"/>
    </location>
</feature>
<feature type="compositionally biased region" description="Low complexity" evidence="1">
    <location>
        <begin position="729"/>
        <end position="739"/>
    </location>
</feature>
<name>A0A0C9UME7_SPHS4</name>
<feature type="compositionally biased region" description="Low complexity" evidence="1">
    <location>
        <begin position="192"/>
        <end position="209"/>
    </location>
</feature>
<feature type="region of interest" description="Disordered" evidence="1">
    <location>
        <begin position="720"/>
        <end position="825"/>
    </location>
</feature>
<keyword evidence="4" id="KW-1185">Reference proteome</keyword>
<feature type="region of interest" description="Disordered" evidence="1">
    <location>
        <begin position="471"/>
        <end position="516"/>
    </location>
</feature>
<evidence type="ECO:0000313" key="4">
    <source>
        <dbReference type="Proteomes" id="UP000054279"/>
    </source>
</evidence>
<proteinExistence type="predicted"/>
<gene>
    <name evidence="3" type="ORF">M422DRAFT_272506</name>
</gene>